<sequence>MSNSNRIAKNTFFLYIRMILILGVTLYTSRIVLEQLGISDYGIYSLVGGIVAMLGFFNAAMATSTQRYLAIDIGKNNFEDLKKTFSSAFIIHVGIALLILLLAETVGLWYINNVMVFPKNRVVAVNIVYQFSILTFILNVIQVPYNALIFARERMGIYAYVSILEAILKLIIVYVLVFFNDDKLIIFSILTFLVAFIIRAIYQIYCRKNFQESKISLNYDPIYFKELLFYSGWNLFGNLASIARNQGNNVVLNIFFGTMVNASYGLTMQVQSAVQMFINSFQNAVNPQITINYAKSNINGMQNLMLKSSKFSFFLTLILVVPILLNLDWLLKVWLGTPPEYTNIFISISLINISIDSLSGSLMTGIQATGRIKMYQLVVGSLVFLNMPLSFLFLKFSQFNSPWVIFIISGVISILSLLFRIYFLKKVINFNYLIFIRTVLLRVIIVSSLIVLILIKMQDIINYNNFFSIFCYTILIVLILIGLIYFFGINKDEKMFFLSLKSKLIKK</sequence>
<evidence type="ECO:0000313" key="8">
    <source>
        <dbReference type="Proteomes" id="UP000215355"/>
    </source>
</evidence>
<keyword evidence="5 6" id="KW-0472">Membrane</keyword>
<feature type="transmembrane region" description="Helical" evidence="6">
    <location>
        <begin position="157"/>
        <end position="179"/>
    </location>
</feature>
<reference evidence="7 8" key="1">
    <citation type="submission" date="2017-06" db="EMBL/GenBank/DDBJ databases">
        <authorList>
            <consortium name="Pathogen Informatics"/>
        </authorList>
    </citation>
    <scope>NUCLEOTIDE SEQUENCE [LARGE SCALE GENOMIC DNA]</scope>
    <source>
        <strain evidence="7 8">NCTC12149</strain>
    </source>
</reference>
<feature type="transmembrane region" description="Helical" evidence="6">
    <location>
        <begin position="12"/>
        <end position="29"/>
    </location>
</feature>
<dbReference type="InterPro" id="IPR050833">
    <property type="entry name" value="Poly_Biosynth_Transport"/>
</dbReference>
<dbReference type="InterPro" id="IPR002797">
    <property type="entry name" value="Polysacc_synth"/>
</dbReference>
<protein>
    <submittedName>
        <fullName evidence="7">Polysaccharide biosynthesis protein</fullName>
    </submittedName>
</protein>
<evidence type="ECO:0000256" key="3">
    <source>
        <dbReference type="ARBA" id="ARBA00022692"/>
    </source>
</evidence>
<dbReference type="PANTHER" id="PTHR30250:SF26">
    <property type="entry name" value="PSMA PROTEIN"/>
    <property type="match status" value="1"/>
</dbReference>
<dbReference type="PANTHER" id="PTHR30250">
    <property type="entry name" value="PST FAMILY PREDICTED COLANIC ACID TRANSPORTER"/>
    <property type="match status" value="1"/>
</dbReference>
<evidence type="ECO:0000256" key="6">
    <source>
        <dbReference type="SAM" id="Phobius"/>
    </source>
</evidence>
<organism evidence="7 8">
    <name type="scientific">Sphingobacterium mizutaii</name>
    <dbReference type="NCBI Taxonomy" id="1010"/>
    <lineage>
        <taxon>Bacteria</taxon>
        <taxon>Pseudomonadati</taxon>
        <taxon>Bacteroidota</taxon>
        <taxon>Sphingobacteriia</taxon>
        <taxon>Sphingobacteriales</taxon>
        <taxon>Sphingobacteriaceae</taxon>
        <taxon>Sphingobacterium</taxon>
    </lineage>
</organism>
<dbReference type="AlphaFoldDB" id="A0AAJ4XFL2"/>
<dbReference type="KEGG" id="smiz:4412673_03831"/>
<dbReference type="Proteomes" id="UP000215355">
    <property type="component" value="Chromosome 1"/>
</dbReference>
<name>A0AAJ4XFL2_9SPHI</name>
<feature type="transmembrane region" description="Helical" evidence="6">
    <location>
        <begin position="375"/>
        <end position="397"/>
    </location>
</feature>
<evidence type="ECO:0000256" key="2">
    <source>
        <dbReference type="ARBA" id="ARBA00022475"/>
    </source>
</evidence>
<keyword evidence="3 6" id="KW-0812">Transmembrane</keyword>
<gene>
    <name evidence="7" type="ORF">SAMEA4412673_03831</name>
</gene>
<evidence type="ECO:0000256" key="5">
    <source>
        <dbReference type="ARBA" id="ARBA00023136"/>
    </source>
</evidence>
<evidence type="ECO:0000256" key="4">
    <source>
        <dbReference type="ARBA" id="ARBA00022989"/>
    </source>
</evidence>
<dbReference type="Pfam" id="PF01943">
    <property type="entry name" value="Polysacc_synt"/>
    <property type="match status" value="1"/>
</dbReference>
<evidence type="ECO:0000313" key="7">
    <source>
        <dbReference type="EMBL" id="SNV62869.1"/>
    </source>
</evidence>
<feature type="transmembrane region" description="Helical" evidence="6">
    <location>
        <begin position="84"/>
        <end position="111"/>
    </location>
</feature>
<feature type="transmembrane region" description="Helical" evidence="6">
    <location>
        <begin position="311"/>
        <end position="331"/>
    </location>
</feature>
<feature type="transmembrane region" description="Helical" evidence="6">
    <location>
        <begin position="41"/>
        <end position="63"/>
    </location>
</feature>
<proteinExistence type="predicted"/>
<comment type="subcellular location">
    <subcellularLocation>
        <location evidence="1">Cell membrane</location>
        <topology evidence="1">Multi-pass membrane protein</topology>
    </subcellularLocation>
</comment>
<keyword evidence="2" id="KW-1003">Cell membrane</keyword>
<feature type="transmembrane region" description="Helical" evidence="6">
    <location>
        <begin position="185"/>
        <end position="205"/>
    </location>
</feature>
<feature type="transmembrane region" description="Helical" evidence="6">
    <location>
        <begin position="123"/>
        <end position="145"/>
    </location>
</feature>
<dbReference type="GO" id="GO:0005886">
    <property type="term" value="C:plasma membrane"/>
    <property type="evidence" value="ECO:0007669"/>
    <property type="project" value="UniProtKB-SubCell"/>
</dbReference>
<evidence type="ECO:0000256" key="1">
    <source>
        <dbReference type="ARBA" id="ARBA00004651"/>
    </source>
</evidence>
<dbReference type="RefSeq" id="WP_093099499.1">
    <property type="nucleotide sequence ID" value="NZ_FNGK01000004.1"/>
</dbReference>
<feature type="transmembrane region" description="Helical" evidence="6">
    <location>
        <begin position="467"/>
        <end position="487"/>
    </location>
</feature>
<dbReference type="EMBL" id="LT906468">
    <property type="protein sequence ID" value="SNV62869.1"/>
    <property type="molecule type" value="Genomic_DNA"/>
</dbReference>
<accession>A0AAJ4XFL2</accession>
<feature type="transmembrane region" description="Helical" evidence="6">
    <location>
        <begin position="403"/>
        <end position="423"/>
    </location>
</feature>
<feature type="transmembrane region" description="Helical" evidence="6">
    <location>
        <begin position="430"/>
        <end position="455"/>
    </location>
</feature>
<keyword evidence="4 6" id="KW-1133">Transmembrane helix</keyword>